<protein>
    <recommendedName>
        <fullName evidence="2">PGG domain-containing protein</fullName>
    </recommendedName>
</protein>
<organism evidence="3 4">
    <name type="scientific">Morella rubra</name>
    <name type="common">Chinese bayberry</name>
    <dbReference type="NCBI Taxonomy" id="262757"/>
    <lineage>
        <taxon>Eukaryota</taxon>
        <taxon>Viridiplantae</taxon>
        <taxon>Streptophyta</taxon>
        <taxon>Embryophyta</taxon>
        <taxon>Tracheophyta</taxon>
        <taxon>Spermatophyta</taxon>
        <taxon>Magnoliopsida</taxon>
        <taxon>eudicotyledons</taxon>
        <taxon>Gunneridae</taxon>
        <taxon>Pentapetalae</taxon>
        <taxon>rosids</taxon>
        <taxon>fabids</taxon>
        <taxon>Fagales</taxon>
        <taxon>Myricaceae</taxon>
        <taxon>Morella</taxon>
    </lineage>
</organism>
<comment type="caution">
    <text evidence="3">The sequence shown here is derived from an EMBL/GenBank/DDBJ whole genome shotgun (WGS) entry which is preliminary data.</text>
</comment>
<proteinExistence type="predicted"/>
<name>A0A6A1US24_9ROSI</name>
<evidence type="ECO:0000256" key="1">
    <source>
        <dbReference type="SAM" id="Phobius"/>
    </source>
</evidence>
<dbReference type="AlphaFoldDB" id="A0A6A1US24"/>
<evidence type="ECO:0000313" key="3">
    <source>
        <dbReference type="EMBL" id="KAB1203169.1"/>
    </source>
</evidence>
<dbReference type="Proteomes" id="UP000516437">
    <property type="component" value="Chromosome 8"/>
</dbReference>
<evidence type="ECO:0000259" key="2">
    <source>
        <dbReference type="Pfam" id="PF13962"/>
    </source>
</evidence>
<keyword evidence="1" id="KW-0472">Membrane</keyword>
<accession>A0A6A1US24</accession>
<feature type="domain" description="PGG" evidence="2">
    <location>
        <begin position="33"/>
        <end position="63"/>
    </location>
</feature>
<keyword evidence="1" id="KW-0812">Transmembrane</keyword>
<keyword evidence="1" id="KW-1133">Transmembrane helix</keyword>
<feature type="transmembrane region" description="Helical" evidence="1">
    <location>
        <begin position="38"/>
        <end position="59"/>
    </location>
</feature>
<dbReference type="InterPro" id="IPR026961">
    <property type="entry name" value="PGG_dom"/>
</dbReference>
<gene>
    <name evidence="3" type="ORF">CJ030_MR8G028443</name>
</gene>
<sequence length="75" mass="8043">MDALHRVNDGMLAEVEKAKKMKEEAMEKENKDYTEKAAGAHLVVAALITTVTFTAGITIPGGSKVGMTHTQVLQS</sequence>
<dbReference type="EMBL" id="RXIC02000026">
    <property type="protein sequence ID" value="KAB1203169.1"/>
    <property type="molecule type" value="Genomic_DNA"/>
</dbReference>
<reference evidence="3 4" key="1">
    <citation type="journal article" date="2019" name="Plant Biotechnol. J.">
        <title>The red bayberry genome and genetic basis of sex determination.</title>
        <authorList>
            <person name="Jia H.M."/>
            <person name="Jia H.J."/>
            <person name="Cai Q.L."/>
            <person name="Wang Y."/>
            <person name="Zhao H.B."/>
            <person name="Yang W.F."/>
            <person name="Wang G.Y."/>
            <person name="Li Y.H."/>
            <person name="Zhan D.L."/>
            <person name="Shen Y.T."/>
            <person name="Niu Q.F."/>
            <person name="Chang L."/>
            <person name="Qiu J."/>
            <person name="Zhao L."/>
            <person name="Xie H.B."/>
            <person name="Fu W.Y."/>
            <person name="Jin J."/>
            <person name="Li X.W."/>
            <person name="Jiao Y."/>
            <person name="Zhou C.C."/>
            <person name="Tu T."/>
            <person name="Chai C.Y."/>
            <person name="Gao J.L."/>
            <person name="Fan L.J."/>
            <person name="van de Weg E."/>
            <person name="Wang J.Y."/>
            <person name="Gao Z.S."/>
        </authorList>
    </citation>
    <scope>NUCLEOTIDE SEQUENCE [LARGE SCALE GENOMIC DNA]</scope>
    <source>
        <tissue evidence="3">Leaves</tissue>
    </source>
</reference>
<dbReference type="Pfam" id="PF13962">
    <property type="entry name" value="PGG"/>
    <property type="match status" value="1"/>
</dbReference>
<evidence type="ECO:0000313" key="4">
    <source>
        <dbReference type="Proteomes" id="UP000516437"/>
    </source>
</evidence>
<keyword evidence="4" id="KW-1185">Reference proteome</keyword>